<name>A0ABS7A1W6_9DEIN</name>
<dbReference type="EMBL" id="JAHXRS010000036">
    <property type="protein sequence ID" value="MBW6396158.1"/>
    <property type="molecule type" value="Genomic_DNA"/>
</dbReference>
<evidence type="ECO:0000256" key="1">
    <source>
        <dbReference type="SAM" id="SignalP"/>
    </source>
</evidence>
<evidence type="ECO:0000313" key="2">
    <source>
        <dbReference type="EMBL" id="MBW6396158.1"/>
    </source>
</evidence>
<evidence type="ECO:0008006" key="4">
    <source>
        <dbReference type="Google" id="ProtNLM"/>
    </source>
</evidence>
<proteinExistence type="predicted"/>
<organism evidence="2 3">
    <name type="scientific">Thermus brevis</name>
    <dbReference type="NCBI Taxonomy" id="2862456"/>
    <lineage>
        <taxon>Bacteria</taxon>
        <taxon>Thermotogati</taxon>
        <taxon>Deinococcota</taxon>
        <taxon>Deinococci</taxon>
        <taxon>Thermales</taxon>
        <taxon>Thermaceae</taxon>
        <taxon>Thermus</taxon>
    </lineage>
</organism>
<dbReference type="RefSeq" id="WP_219760561.1">
    <property type="nucleotide sequence ID" value="NZ_JAHXRS010000036.1"/>
</dbReference>
<reference evidence="2 3" key="1">
    <citation type="submission" date="2021-07" db="EMBL/GenBank/DDBJ databases">
        <title>Thermus aquaticus gen. n. and sp. n., a nonsporulating extreme thermophile.</title>
        <authorList>
            <person name="Hu C.-J."/>
            <person name="Li W.-J."/>
            <person name="Xian W.-D."/>
        </authorList>
    </citation>
    <scope>NUCLEOTIDE SEQUENCE [LARGE SCALE GENOMIC DNA]</scope>
    <source>
        <strain evidence="2 3">SYSU G05001</strain>
    </source>
</reference>
<evidence type="ECO:0000313" key="3">
    <source>
        <dbReference type="Proteomes" id="UP000724268"/>
    </source>
</evidence>
<keyword evidence="1" id="KW-0732">Signal</keyword>
<sequence>MVRIKVRTTRKASFLWGALLPLLVLLAACKPQNAANPLPRGPTPSEVIRLAVWPDEDTRWRVCESTWEEFAKGGYVGEDVTAAALRYTLPAPLEGVRGELRLFWPLASVVQECGDLALRGLRPFRPSNRPPVMVHQPLLAYWGPEKPPKDWQAQLVLLDGHGDRVGYLPSSPFRGGDCLLGSCSGEITFWVAYPSQDLTQVQPSLEGSFFLDALDKQDVKGLRLEVYWGDLGTDMVLDLGGLHGAP</sequence>
<feature type="chain" id="PRO_5047054439" description="Lipoprotein" evidence="1">
    <location>
        <begin position="35"/>
        <end position="246"/>
    </location>
</feature>
<accession>A0ABS7A1W6</accession>
<dbReference type="PROSITE" id="PS51257">
    <property type="entry name" value="PROKAR_LIPOPROTEIN"/>
    <property type="match status" value="1"/>
</dbReference>
<keyword evidence="3" id="KW-1185">Reference proteome</keyword>
<comment type="caution">
    <text evidence="2">The sequence shown here is derived from an EMBL/GenBank/DDBJ whole genome shotgun (WGS) entry which is preliminary data.</text>
</comment>
<gene>
    <name evidence="2" type="ORF">KZX47_13515</name>
</gene>
<dbReference type="Proteomes" id="UP000724268">
    <property type="component" value="Unassembled WGS sequence"/>
</dbReference>
<feature type="signal peptide" evidence="1">
    <location>
        <begin position="1"/>
        <end position="34"/>
    </location>
</feature>
<protein>
    <recommendedName>
        <fullName evidence="4">Lipoprotein</fullName>
    </recommendedName>
</protein>